<feature type="chain" id="PRO_5043396862" evidence="2">
    <location>
        <begin position="21"/>
        <end position="68"/>
    </location>
</feature>
<comment type="caution">
    <text evidence="3">The sequence shown here is derived from an EMBL/GenBank/DDBJ whole genome shotgun (WGS) entry which is preliminary data.</text>
</comment>
<dbReference type="EMBL" id="JARGDH010000003">
    <property type="protein sequence ID" value="KAL0273933.1"/>
    <property type="molecule type" value="Genomic_DNA"/>
</dbReference>
<name>A0AAW2HX22_9NEOP</name>
<organism evidence="3">
    <name type="scientific">Menopon gallinae</name>
    <name type="common">poultry shaft louse</name>
    <dbReference type="NCBI Taxonomy" id="328185"/>
    <lineage>
        <taxon>Eukaryota</taxon>
        <taxon>Metazoa</taxon>
        <taxon>Ecdysozoa</taxon>
        <taxon>Arthropoda</taxon>
        <taxon>Hexapoda</taxon>
        <taxon>Insecta</taxon>
        <taxon>Pterygota</taxon>
        <taxon>Neoptera</taxon>
        <taxon>Paraneoptera</taxon>
        <taxon>Psocodea</taxon>
        <taxon>Troctomorpha</taxon>
        <taxon>Phthiraptera</taxon>
        <taxon>Amblycera</taxon>
        <taxon>Menoponidae</taxon>
        <taxon>Menopon</taxon>
    </lineage>
</organism>
<evidence type="ECO:0000313" key="3">
    <source>
        <dbReference type="EMBL" id="KAL0273933.1"/>
    </source>
</evidence>
<reference evidence="3" key="1">
    <citation type="journal article" date="2024" name="Gigascience">
        <title>Chromosome-level genome of the poultry shaft louse Menopon gallinae provides insight into the host-switching and adaptive evolution of parasitic lice.</title>
        <authorList>
            <person name="Xu Y."/>
            <person name="Ma L."/>
            <person name="Liu S."/>
            <person name="Liang Y."/>
            <person name="Liu Q."/>
            <person name="He Z."/>
            <person name="Tian L."/>
            <person name="Duan Y."/>
            <person name="Cai W."/>
            <person name="Li H."/>
            <person name="Song F."/>
        </authorList>
    </citation>
    <scope>NUCLEOTIDE SEQUENCE</scope>
    <source>
        <strain evidence="3">Cailab_2023a</strain>
    </source>
</reference>
<proteinExistence type="predicted"/>
<accession>A0AAW2HX22</accession>
<evidence type="ECO:0000256" key="2">
    <source>
        <dbReference type="SAM" id="SignalP"/>
    </source>
</evidence>
<feature type="signal peptide" evidence="2">
    <location>
        <begin position="1"/>
        <end position="20"/>
    </location>
</feature>
<evidence type="ECO:0000256" key="1">
    <source>
        <dbReference type="SAM" id="MobiDB-lite"/>
    </source>
</evidence>
<protein>
    <submittedName>
        <fullName evidence="3">Uncharacterized protein</fullName>
    </submittedName>
</protein>
<feature type="compositionally biased region" description="Polar residues" evidence="1">
    <location>
        <begin position="56"/>
        <end position="68"/>
    </location>
</feature>
<sequence length="68" mass="7651">MNKSLVIVLCLMFVVALVHSEGGHRVKRYLIPPPPRQQPNVPSTPNPPNPPKETKVSLTNYSNYRISE</sequence>
<feature type="compositionally biased region" description="Pro residues" evidence="1">
    <location>
        <begin position="31"/>
        <end position="51"/>
    </location>
</feature>
<gene>
    <name evidence="3" type="ORF">PYX00_006493</name>
</gene>
<dbReference type="AlphaFoldDB" id="A0AAW2HX22"/>
<keyword evidence="2" id="KW-0732">Signal</keyword>
<feature type="region of interest" description="Disordered" evidence="1">
    <location>
        <begin position="28"/>
        <end position="68"/>
    </location>
</feature>